<keyword evidence="8 13" id="KW-0472">Membrane</keyword>
<organism evidence="15 16">
    <name type="scientific">Novilysobacter selenitireducens</name>
    <dbReference type="NCBI Taxonomy" id="2872639"/>
    <lineage>
        <taxon>Bacteria</taxon>
        <taxon>Pseudomonadati</taxon>
        <taxon>Pseudomonadota</taxon>
        <taxon>Gammaproteobacteria</taxon>
        <taxon>Lysobacterales</taxon>
        <taxon>Lysobacteraceae</taxon>
        <taxon>Novilysobacter</taxon>
    </lineage>
</organism>
<evidence type="ECO:0000256" key="12">
    <source>
        <dbReference type="ARBA" id="ARBA00023288"/>
    </source>
</evidence>
<dbReference type="EMBL" id="JAINZW010000001">
    <property type="protein sequence ID" value="MBZ4038637.1"/>
    <property type="molecule type" value="Genomic_DNA"/>
</dbReference>
<dbReference type="HAMAP" id="MF_00233">
    <property type="entry name" value="LolB"/>
    <property type="match status" value="1"/>
</dbReference>
<dbReference type="Gene3D" id="2.50.20.10">
    <property type="entry name" value="Lipoprotein localisation LolA/LolB/LppX"/>
    <property type="match status" value="1"/>
</dbReference>
<comment type="subunit">
    <text evidence="3 13">Monomer.</text>
</comment>
<accession>A0ABS7T449</accession>
<feature type="chain" id="PRO_5046190119" description="Outer-membrane lipoprotein LolB" evidence="14">
    <location>
        <begin position="22"/>
        <end position="223"/>
    </location>
</feature>
<dbReference type="PROSITE" id="PS51257">
    <property type="entry name" value="PROKAR_LIPOPROTEIN"/>
    <property type="match status" value="1"/>
</dbReference>
<evidence type="ECO:0000256" key="8">
    <source>
        <dbReference type="ARBA" id="ARBA00023136"/>
    </source>
</evidence>
<dbReference type="Proteomes" id="UP001430954">
    <property type="component" value="Unassembled WGS sequence"/>
</dbReference>
<evidence type="ECO:0000256" key="3">
    <source>
        <dbReference type="ARBA" id="ARBA00011245"/>
    </source>
</evidence>
<dbReference type="Pfam" id="PF03550">
    <property type="entry name" value="LolB"/>
    <property type="match status" value="1"/>
</dbReference>
<keyword evidence="10 13" id="KW-0143">Chaperone</keyword>
<dbReference type="InterPro" id="IPR004565">
    <property type="entry name" value="OM_lipoprot_LolB"/>
</dbReference>
<evidence type="ECO:0000256" key="2">
    <source>
        <dbReference type="ARBA" id="ARBA00009696"/>
    </source>
</evidence>
<evidence type="ECO:0000256" key="4">
    <source>
        <dbReference type="ARBA" id="ARBA00016202"/>
    </source>
</evidence>
<name>A0ABS7T449_9GAMM</name>
<keyword evidence="9 13" id="KW-0564">Palmitate</keyword>
<evidence type="ECO:0000256" key="6">
    <source>
        <dbReference type="ARBA" id="ARBA00022729"/>
    </source>
</evidence>
<dbReference type="NCBIfam" id="TIGR00548">
    <property type="entry name" value="lolB"/>
    <property type="match status" value="1"/>
</dbReference>
<evidence type="ECO:0000256" key="11">
    <source>
        <dbReference type="ARBA" id="ARBA00023237"/>
    </source>
</evidence>
<evidence type="ECO:0000256" key="14">
    <source>
        <dbReference type="SAM" id="SignalP"/>
    </source>
</evidence>
<evidence type="ECO:0000256" key="10">
    <source>
        <dbReference type="ARBA" id="ARBA00023186"/>
    </source>
</evidence>
<comment type="subcellular location">
    <subcellularLocation>
        <location evidence="1 13">Cell outer membrane</location>
        <topology evidence="1 13">Lipid-anchor</topology>
    </subcellularLocation>
</comment>
<evidence type="ECO:0000313" key="15">
    <source>
        <dbReference type="EMBL" id="MBZ4038637.1"/>
    </source>
</evidence>
<proteinExistence type="inferred from homology"/>
<comment type="caution">
    <text evidence="15">The sequence shown here is derived from an EMBL/GenBank/DDBJ whole genome shotgun (WGS) entry which is preliminary data.</text>
</comment>
<evidence type="ECO:0000313" key="16">
    <source>
        <dbReference type="Proteomes" id="UP001430954"/>
    </source>
</evidence>
<evidence type="ECO:0000256" key="1">
    <source>
        <dbReference type="ARBA" id="ARBA00004459"/>
    </source>
</evidence>
<dbReference type="CDD" id="cd16326">
    <property type="entry name" value="LolB"/>
    <property type="match status" value="1"/>
</dbReference>
<gene>
    <name evidence="13 15" type="primary">lolB</name>
    <name evidence="15" type="ORF">K6753_03670</name>
</gene>
<reference evidence="15 16" key="1">
    <citation type="submission" date="2021-09" db="EMBL/GenBank/DDBJ databases">
        <title>Lysobacter sp. 13A isolated from the river sediment.</title>
        <authorList>
            <person name="Liu H."/>
            <person name="Li S."/>
            <person name="Mao S."/>
        </authorList>
    </citation>
    <scope>NUCLEOTIDE SEQUENCE [LARGE SCALE GENOMIC DNA]</scope>
    <source>
        <strain evidence="15 16">13A</strain>
    </source>
</reference>
<keyword evidence="12 13" id="KW-0449">Lipoprotein</keyword>
<comment type="function">
    <text evidence="13">Plays a critical role in the incorporation of lipoproteins in the outer membrane after they are released by the LolA protein.</text>
</comment>
<comment type="similarity">
    <text evidence="2 13">Belongs to the LolB family.</text>
</comment>
<evidence type="ECO:0000256" key="7">
    <source>
        <dbReference type="ARBA" id="ARBA00022927"/>
    </source>
</evidence>
<protein>
    <recommendedName>
        <fullName evidence="4 13">Outer-membrane lipoprotein LolB</fullName>
    </recommendedName>
</protein>
<dbReference type="RefSeq" id="WP_223674809.1">
    <property type="nucleotide sequence ID" value="NZ_JAINZW010000001.1"/>
</dbReference>
<keyword evidence="7 13" id="KW-0653">Protein transport</keyword>
<keyword evidence="5 13" id="KW-0813">Transport</keyword>
<keyword evidence="11 13" id="KW-0998">Cell outer membrane</keyword>
<keyword evidence="6 13" id="KW-0732">Signal</keyword>
<sequence>MPRSFLRIAVLAAVLVSAGCAVQPRREPLPPALEAAAQARQAEREAALRPVSDWSLEGRIAVSNDGKGGSGRIDWTQRGQAYAVSLSAPVTRQSWRLSAGPDGARLDGVEGGPRSGPDAQQLLLEATGWAIPVGALSDWVRGLRAETAGPARMEFGATGRLARLHQGGWVIDYVWPDAADASAGPVLPRRLDARRGEARVRLLVDTWTGHESLADGTAATPSQ</sequence>
<feature type="signal peptide" evidence="14">
    <location>
        <begin position="1"/>
        <end position="21"/>
    </location>
</feature>
<keyword evidence="16" id="KW-1185">Reference proteome</keyword>
<evidence type="ECO:0000256" key="9">
    <source>
        <dbReference type="ARBA" id="ARBA00023139"/>
    </source>
</evidence>
<evidence type="ECO:0000256" key="13">
    <source>
        <dbReference type="HAMAP-Rule" id="MF_00233"/>
    </source>
</evidence>
<evidence type="ECO:0000256" key="5">
    <source>
        <dbReference type="ARBA" id="ARBA00022448"/>
    </source>
</evidence>
<dbReference type="SUPFAM" id="SSF89392">
    <property type="entry name" value="Prokaryotic lipoproteins and lipoprotein localization factors"/>
    <property type="match status" value="1"/>
</dbReference>
<dbReference type="InterPro" id="IPR029046">
    <property type="entry name" value="LolA/LolB/LppX"/>
</dbReference>